<proteinExistence type="predicted"/>
<evidence type="ECO:0008006" key="4">
    <source>
        <dbReference type="Google" id="ProtNLM"/>
    </source>
</evidence>
<gene>
    <name evidence="2" type="ORF">D3874_14430</name>
</gene>
<protein>
    <recommendedName>
        <fullName evidence="4">Lipoprotein</fullName>
    </recommendedName>
</protein>
<comment type="caution">
    <text evidence="2">The sequence shown here is derived from an EMBL/GenBank/DDBJ whole genome shotgun (WGS) entry which is preliminary data.</text>
</comment>
<accession>A0A418WDM8</accession>
<feature type="chain" id="PRO_5019116923" description="Lipoprotein" evidence="1">
    <location>
        <begin position="20"/>
        <end position="139"/>
    </location>
</feature>
<keyword evidence="1" id="KW-0732">Signal</keyword>
<reference evidence="2 3" key="1">
    <citation type="submission" date="2018-09" db="EMBL/GenBank/DDBJ databases">
        <authorList>
            <person name="Zhu H."/>
        </authorList>
    </citation>
    <scope>NUCLEOTIDE SEQUENCE [LARGE SCALE GENOMIC DNA]</scope>
    <source>
        <strain evidence="2 3">K1W22B-8</strain>
    </source>
</reference>
<dbReference type="Proteomes" id="UP000284605">
    <property type="component" value="Unassembled WGS sequence"/>
</dbReference>
<organism evidence="2 3">
    <name type="scientific">Oleomonas cavernae</name>
    <dbReference type="NCBI Taxonomy" id="2320859"/>
    <lineage>
        <taxon>Bacteria</taxon>
        <taxon>Pseudomonadati</taxon>
        <taxon>Pseudomonadota</taxon>
        <taxon>Alphaproteobacteria</taxon>
        <taxon>Acetobacterales</taxon>
        <taxon>Acetobacteraceae</taxon>
        <taxon>Oleomonas</taxon>
    </lineage>
</organism>
<evidence type="ECO:0000256" key="1">
    <source>
        <dbReference type="SAM" id="SignalP"/>
    </source>
</evidence>
<evidence type="ECO:0000313" key="2">
    <source>
        <dbReference type="EMBL" id="RJF88066.1"/>
    </source>
</evidence>
<feature type="signal peptide" evidence="1">
    <location>
        <begin position="1"/>
        <end position="19"/>
    </location>
</feature>
<dbReference type="EMBL" id="QYUK01000011">
    <property type="protein sequence ID" value="RJF88066.1"/>
    <property type="molecule type" value="Genomic_DNA"/>
</dbReference>
<keyword evidence="3" id="KW-1185">Reference proteome</keyword>
<evidence type="ECO:0000313" key="3">
    <source>
        <dbReference type="Proteomes" id="UP000284605"/>
    </source>
</evidence>
<name>A0A418WDM8_9PROT</name>
<sequence>MKRLQAKIIGGGLAAIALAAALAGCAQRRVEQVDAGGRAYYSGSTDPTYYGEPTYYPVRTVPARAVPAYTPPGYYVVPSYYAPTPAPAPTGVYYVPAAPPTRYYDAAIPDDRYYYRSPDDGRWYVSYDSTRFQRGKDDR</sequence>
<dbReference type="RefSeq" id="WP_119778701.1">
    <property type="nucleotide sequence ID" value="NZ_QYUK01000011.1"/>
</dbReference>
<dbReference type="AlphaFoldDB" id="A0A418WDM8"/>
<dbReference type="PROSITE" id="PS51257">
    <property type="entry name" value="PROKAR_LIPOPROTEIN"/>
    <property type="match status" value="1"/>
</dbReference>